<dbReference type="InterPro" id="IPR050360">
    <property type="entry name" value="MFS_Sugar_Transporters"/>
</dbReference>
<evidence type="ECO:0000256" key="6">
    <source>
        <dbReference type="SAM" id="Phobius"/>
    </source>
</evidence>
<evidence type="ECO:0000256" key="2">
    <source>
        <dbReference type="ARBA" id="ARBA00022692"/>
    </source>
</evidence>
<dbReference type="GO" id="GO:0016020">
    <property type="term" value="C:membrane"/>
    <property type="evidence" value="ECO:0007669"/>
    <property type="project" value="UniProtKB-SubCell"/>
</dbReference>
<dbReference type="SUPFAM" id="SSF103473">
    <property type="entry name" value="MFS general substrate transporter"/>
    <property type="match status" value="1"/>
</dbReference>
<dbReference type="GO" id="GO:0005351">
    <property type="term" value="F:carbohydrate:proton symporter activity"/>
    <property type="evidence" value="ECO:0007669"/>
    <property type="project" value="TreeGrafter"/>
</dbReference>
<organism evidence="7 8">
    <name type="scientific">Aspergillus oryzae</name>
    <name type="common">Yellow koji mold</name>
    <dbReference type="NCBI Taxonomy" id="5062"/>
    <lineage>
        <taxon>Eukaryota</taxon>
        <taxon>Fungi</taxon>
        <taxon>Dikarya</taxon>
        <taxon>Ascomycota</taxon>
        <taxon>Pezizomycotina</taxon>
        <taxon>Eurotiomycetes</taxon>
        <taxon>Eurotiomycetidae</taxon>
        <taxon>Eurotiales</taxon>
        <taxon>Aspergillaceae</taxon>
        <taxon>Aspergillus</taxon>
        <taxon>Aspergillus subgen. Circumdati</taxon>
    </lineage>
</organism>
<dbReference type="EMBL" id="BSYA01000027">
    <property type="protein sequence ID" value="GMG26583.1"/>
    <property type="molecule type" value="Genomic_DNA"/>
</dbReference>
<keyword evidence="4 6" id="KW-0472">Membrane</keyword>
<dbReference type="PANTHER" id="PTHR48022:SF54">
    <property type="entry name" value="GLUCOSE TRANSPORTER, PUTATIVE (AFU_ORTHOLOGUE AFUA_8G00890)-RELATED"/>
    <property type="match status" value="1"/>
</dbReference>
<keyword evidence="3 6" id="KW-1133">Transmembrane helix</keyword>
<dbReference type="Gene3D" id="1.20.1250.20">
    <property type="entry name" value="MFS general substrate transporter like domains"/>
    <property type="match status" value="1"/>
</dbReference>
<feature type="transmembrane region" description="Helical" evidence="6">
    <location>
        <begin position="80"/>
        <end position="98"/>
    </location>
</feature>
<keyword evidence="2 6" id="KW-0812">Transmembrane</keyword>
<dbReference type="InterPro" id="IPR005828">
    <property type="entry name" value="MFS_sugar_transport-like"/>
</dbReference>
<comment type="caution">
    <text evidence="7">The sequence shown here is derived from an EMBL/GenBank/DDBJ whole genome shotgun (WGS) entry which is preliminary data.</text>
</comment>
<dbReference type="AlphaFoldDB" id="A0AAN4YIH1"/>
<protein>
    <submittedName>
        <fullName evidence="7">Unnamed protein product</fullName>
    </submittedName>
</protein>
<dbReference type="InterPro" id="IPR036259">
    <property type="entry name" value="MFS_trans_sf"/>
</dbReference>
<evidence type="ECO:0000256" key="1">
    <source>
        <dbReference type="ARBA" id="ARBA00004141"/>
    </source>
</evidence>
<evidence type="ECO:0000313" key="8">
    <source>
        <dbReference type="Proteomes" id="UP001165205"/>
    </source>
</evidence>
<proteinExistence type="predicted"/>
<dbReference type="Pfam" id="PF00083">
    <property type="entry name" value="Sugar_tr"/>
    <property type="match status" value="1"/>
</dbReference>
<evidence type="ECO:0000256" key="4">
    <source>
        <dbReference type="ARBA" id="ARBA00023136"/>
    </source>
</evidence>
<feature type="region of interest" description="Disordered" evidence="5">
    <location>
        <begin position="165"/>
        <end position="184"/>
    </location>
</feature>
<name>A0AAN4YIH1_ASPOZ</name>
<gene>
    <name evidence="7" type="ORF">Aory04_000337400</name>
</gene>
<reference evidence="7" key="1">
    <citation type="submission" date="2023-04" db="EMBL/GenBank/DDBJ databases">
        <title>Aspergillus oryzae NBRC 4228.</title>
        <authorList>
            <person name="Ichikawa N."/>
            <person name="Sato H."/>
            <person name="Tonouchi N."/>
        </authorList>
    </citation>
    <scope>NUCLEOTIDE SEQUENCE</scope>
    <source>
        <strain evidence="7">NBRC 4228</strain>
    </source>
</reference>
<dbReference type="PANTHER" id="PTHR48022">
    <property type="entry name" value="PLASTIDIC GLUCOSE TRANSPORTER 4"/>
    <property type="match status" value="1"/>
</dbReference>
<sequence length="184" mass="20701">MVIRSTRSMVTRICDGRSRELQARLSLLSRTSSSVFTVSPGYVSASKQLVPESVLTGTQAPAAWIYASEVFPLKYRAKGVGLSAAGNWIFNFALAYFVAPAFTNIKWKTYIIFGVFCTVMTFHVFFMYPETARRSLEEIDIMFESNVKPWQSSKLQDKFGEEIARRQQSVSEEKAADASHKEVA</sequence>
<accession>A0AAN4YIH1</accession>
<evidence type="ECO:0000256" key="5">
    <source>
        <dbReference type="SAM" id="MobiDB-lite"/>
    </source>
</evidence>
<evidence type="ECO:0000256" key="3">
    <source>
        <dbReference type="ARBA" id="ARBA00022989"/>
    </source>
</evidence>
<comment type="subcellular location">
    <subcellularLocation>
        <location evidence="1">Membrane</location>
        <topology evidence="1">Multi-pass membrane protein</topology>
    </subcellularLocation>
</comment>
<dbReference type="Proteomes" id="UP001165205">
    <property type="component" value="Unassembled WGS sequence"/>
</dbReference>
<feature type="transmembrane region" description="Helical" evidence="6">
    <location>
        <begin position="110"/>
        <end position="128"/>
    </location>
</feature>
<evidence type="ECO:0000313" key="7">
    <source>
        <dbReference type="EMBL" id="GMG26583.1"/>
    </source>
</evidence>